<feature type="domain" description="ABM" evidence="2">
    <location>
        <begin position="2"/>
        <end position="91"/>
    </location>
</feature>
<evidence type="ECO:0000256" key="1">
    <source>
        <dbReference type="SAM" id="MobiDB-lite"/>
    </source>
</evidence>
<sequence>MITVANRIFVSPERAGAFEARFLSRPRLVDGRPGFVASHLLRPTAAGEPYVVLTFWESRAAFEAWRSGPDFKDGHKGGQSLPEGAVQTNVVEIHEVFSSSGDHAGSGLGHTPGTPAAGA</sequence>
<reference evidence="4" key="1">
    <citation type="submission" date="2016-10" db="EMBL/GenBank/DDBJ databases">
        <authorList>
            <person name="Varghese N."/>
            <person name="Submissions S."/>
        </authorList>
    </citation>
    <scope>NUCLEOTIDE SEQUENCE [LARGE SCALE GENOMIC DNA]</scope>
    <source>
        <strain evidence="4">CGMCC 1.10218</strain>
    </source>
</reference>
<dbReference type="PANTHER" id="PTHR34474">
    <property type="entry name" value="SIGNAL TRANSDUCTION PROTEIN TRAP"/>
    <property type="match status" value="1"/>
</dbReference>
<dbReference type="InterPro" id="IPR007138">
    <property type="entry name" value="ABM_dom"/>
</dbReference>
<dbReference type="SUPFAM" id="SSF54909">
    <property type="entry name" value="Dimeric alpha+beta barrel"/>
    <property type="match status" value="1"/>
</dbReference>
<dbReference type="InterPro" id="IPR050404">
    <property type="entry name" value="Heme-degrading_MO"/>
</dbReference>
<dbReference type="InterPro" id="IPR011008">
    <property type="entry name" value="Dimeric_a/b-barrel"/>
</dbReference>
<dbReference type="PANTHER" id="PTHR34474:SF2">
    <property type="entry name" value="SIGNAL TRANSDUCTION PROTEIN TRAP"/>
    <property type="match status" value="1"/>
</dbReference>
<dbReference type="AlphaFoldDB" id="A0A1H7BC85"/>
<evidence type="ECO:0000259" key="2">
    <source>
        <dbReference type="PROSITE" id="PS51725"/>
    </source>
</evidence>
<dbReference type="Proteomes" id="UP000199223">
    <property type="component" value="Unassembled WGS sequence"/>
</dbReference>
<proteinExistence type="predicted"/>
<dbReference type="STRING" id="856736.SAMN04488058_11741"/>
<gene>
    <name evidence="3" type="ORF">SAMN04488058_11741</name>
</gene>
<name>A0A1H7BC85_9DEIO</name>
<evidence type="ECO:0000313" key="4">
    <source>
        <dbReference type="Proteomes" id="UP000199223"/>
    </source>
</evidence>
<organism evidence="3 4">
    <name type="scientific">Deinococcus reticulitermitis</name>
    <dbReference type="NCBI Taxonomy" id="856736"/>
    <lineage>
        <taxon>Bacteria</taxon>
        <taxon>Thermotogati</taxon>
        <taxon>Deinococcota</taxon>
        <taxon>Deinococci</taxon>
        <taxon>Deinococcales</taxon>
        <taxon>Deinococcaceae</taxon>
        <taxon>Deinococcus</taxon>
    </lineage>
</organism>
<dbReference type="EMBL" id="FNZA01000017">
    <property type="protein sequence ID" value="SEJ75303.1"/>
    <property type="molecule type" value="Genomic_DNA"/>
</dbReference>
<dbReference type="PROSITE" id="PS51725">
    <property type="entry name" value="ABM"/>
    <property type="match status" value="1"/>
</dbReference>
<keyword evidence="4" id="KW-1185">Reference proteome</keyword>
<dbReference type="Gene3D" id="3.30.70.100">
    <property type="match status" value="1"/>
</dbReference>
<keyword evidence="3" id="KW-0503">Monooxygenase</keyword>
<accession>A0A1H7BC85</accession>
<protein>
    <submittedName>
        <fullName evidence="3">Heme-degrading monooxygenase HmoA</fullName>
    </submittedName>
</protein>
<dbReference type="GO" id="GO:0004497">
    <property type="term" value="F:monooxygenase activity"/>
    <property type="evidence" value="ECO:0007669"/>
    <property type="project" value="UniProtKB-KW"/>
</dbReference>
<dbReference type="RefSeq" id="WP_092265314.1">
    <property type="nucleotide sequence ID" value="NZ_FNZA01000017.1"/>
</dbReference>
<feature type="region of interest" description="Disordered" evidence="1">
    <location>
        <begin position="99"/>
        <end position="119"/>
    </location>
</feature>
<dbReference type="Pfam" id="PF03992">
    <property type="entry name" value="ABM"/>
    <property type="match status" value="1"/>
</dbReference>
<keyword evidence="3" id="KW-0560">Oxidoreductase</keyword>
<evidence type="ECO:0000313" key="3">
    <source>
        <dbReference type="EMBL" id="SEJ75303.1"/>
    </source>
</evidence>
<dbReference type="OrthoDB" id="384737at2"/>